<organism evidence="5 6">
    <name type="scientific">Tetradesmus obliquus</name>
    <name type="common">Green alga</name>
    <name type="synonym">Acutodesmus obliquus</name>
    <dbReference type="NCBI Taxonomy" id="3088"/>
    <lineage>
        <taxon>Eukaryota</taxon>
        <taxon>Viridiplantae</taxon>
        <taxon>Chlorophyta</taxon>
        <taxon>core chlorophytes</taxon>
        <taxon>Chlorophyceae</taxon>
        <taxon>CS clade</taxon>
        <taxon>Sphaeropleales</taxon>
        <taxon>Scenedesmaceae</taxon>
        <taxon>Tetradesmus</taxon>
    </lineage>
</organism>
<evidence type="ECO:0000259" key="4">
    <source>
        <dbReference type="PROSITE" id="PS50222"/>
    </source>
</evidence>
<dbReference type="InterPro" id="IPR011992">
    <property type="entry name" value="EF-hand-dom_pair"/>
</dbReference>
<feature type="compositionally biased region" description="Low complexity" evidence="3">
    <location>
        <begin position="675"/>
        <end position="685"/>
    </location>
</feature>
<dbReference type="Gene3D" id="1.10.238.10">
    <property type="entry name" value="EF-hand"/>
    <property type="match status" value="3"/>
</dbReference>
<name>A0ABY8UIR1_TETOB</name>
<reference evidence="5 6" key="1">
    <citation type="submission" date="2023-05" db="EMBL/GenBank/DDBJ databases">
        <title>A 100% complete, gapless, phased diploid assembly of the Scenedesmus obliquus UTEX 3031 genome.</title>
        <authorList>
            <person name="Biondi T.C."/>
            <person name="Hanschen E.R."/>
            <person name="Kwon T."/>
            <person name="Eng W."/>
            <person name="Kruse C.P.S."/>
            <person name="Koehler S.I."/>
            <person name="Kunde Y."/>
            <person name="Gleasner C.D."/>
            <person name="You Mak K.T."/>
            <person name="Polle J."/>
            <person name="Hovde B.T."/>
            <person name="Starkenburg S.R."/>
        </authorList>
    </citation>
    <scope>NUCLEOTIDE SEQUENCE [LARGE SCALE GENOMIC DNA]</scope>
    <source>
        <strain evidence="5 6">DOE0152z</strain>
    </source>
</reference>
<dbReference type="InterPro" id="IPR018247">
    <property type="entry name" value="EF_Hand_1_Ca_BS"/>
</dbReference>
<feature type="region of interest" description="Disordered" evidence="3">
    <location>
        <begin position="744"/>
        <end position="775"/>
    </location>
</feature>
<keyword evidence="6" id="KW-1185">Reference proteome</keyword>
<feature type="compositionally biased region" description="Polar residues" evidence="3">
    <location>
        <begin position="751"/>
        <end position="762"/>
    </location>
</feature>
<sequence>MAGVYGAPASAVHDHAQAFVPFGDGATAEEVEALFKRLGRIGSGLFELLQKCPSMGKLFGSINNLNMLASMAAVNRASCSRISTLGLDVLVVLEHAGRRGAAVDDGVLDALASCFDEICSLVDGFVKQGWLLRMACNERMKEEFDTLHEAVLEMLKGEALTTMPDGRSLPPANYRDTVRPLRRMLKQMGCGCLTAGVSSLHGSEASLTEVARLLEVPVELLAEEVAQVPESDLDLDTLYHKLMQPTGQLQALLEQQHCSISPEVSSSALGGAAAAAAGSSRAVSPGSVGTPAGLYADLFKWYDRNKSGAIEEDELQAVLADLGMLEGKGAGEAALFTSNHMRVADAAAAAAGAGLGFEAFCKFYDTLVMNKARQQLRFKLGLQAEDDLKATFVSFASFGNREPVEEMDGAHFQKLCRDCGLLGRHLSTTDVDLIFAKVKTKGTRKITFEQCLTALAAISEKKVVVFEDTVAQVLEAGGPIVHATKADSVRLHDDKSLYTGVYARGGPVTVEPQFDLSAYLDRSAGTDARGVKKSATPKSVKKVVVLEGEATPDKAAAASARSSCAGGATPISSSRRASTHGGDPATPSAPAASPAAATPFSEPRPSEARRLSSHGGGRAAAAAPDSPVTPGCLPLSSRRSSGAGAAPVRSSSLKDVLKEAFAGLRSKGKGDKSGSPKPKSSSSSSKADDDVYTTPMKQQATPSRAGALPDSRRLSSMGGADAASLKDVFSAFAGFGIHTPTPTKAAEPVFHTNTSTPTTVRRLSTPGSAAGGKPAGPGMDGFRFVKLCREAGLIDSRFSTTAADLVFAKVKTKGAKKISYEQFNEALAMIAADKGIATADVVAAIEHCGGPAFNTACTPSSAFGTVSTLTVTPDAMRFQDAAAGTLLLAGGNS</sequence>
<dbReference type="PROSITE" id="PS50222">
    <property type="entry name" value="EF_HAND_2"/>
    <property type="match status" value="1"/>
</dbReference>
<accession>A0ABY8UIR1</accession>
<dbReference type="InterPro" id="IPR008907">
    <property type="entry name" value="TPP/p25"/>
</dbReference>
<dbReference type="EMBL" id="CP126218">
    <property type="protein sequence ID" value="WIA20271.1"/>
    <property type="molecule type" value="Genomic_DNA"/>
</dbReference>
<proteinExistence type="inferred from homology"/>
<feature type="compositionally biased region" description="Low complexity" evidence="3">
    <location>
        <begin position="633"/>
        <end position="651"/>
    </location>
</feature>
<feature type="compositionally biased region" description="Low complexity" evidence="3">
    <location>
        <begin position="555"/>
        <end position="568"/>
    </location>
</feature>
<keyword evidence="2" id="KW-0106">Calcium</keyword>
<feature type="domain" description="EF-hand" evidence="4">
    <location>
        <begin position="290"/>
        <end position="325"/>
    </location>
</feature>
<feature type="region of interest" description="Disordered" evidence="3">
    <location>
        <begin position="551"/>
        <end position="652"/>
    </location>
</feature>
<dbReference type="SUPFAM" id="SSF47473">
    <property type="entry name" value="EF-hand"/>
    <property type="match status" value="3"/>
</dbReference>
<protein>
    <recommendedName>
        <fullName evidence="4">EF-hand domain-containing protein</fullName>
    </recommendedName>
</protein>
<evidence type="ECO:0000313" key="5">
    <source>
        <dbReference type="EMBL" id="WIA20271.1"/>
    </source>
</evidence>
<evidence type="ECO:0000256" key="1">
    <source>
        <dbReference type="ARBA" id="ARBA00010994"/>
    </source>
</evidence>
<dbReference type="PANTHER" id="PTHR12932:SF9">
    <property type="entry name" value="TUBULIN POLYMERIZATION-PROMOTING PROTEIN HOMOLOG"/>
    <property type="match status" value="1"/>
</dbReference>
<gene>
    <name evidence="5" type="ORF">OEZ85_006104</name>
</gene>
<comment type="similarity">
    <text evidence="1">Belongs to the TPPP family.</text>
</comment>
<dbReference type="Pfam" id="PF05517">
    <property type="entry name" value="p25-alpha"/>
    <property type="match status" value="2"/>
</dbReference>
<dbReference type="PROSITE" id="PS00018">
    <property type="entry name" value="EF_HAND_1"/>
    <property type="match status" value="1"/>
</dbReference>
<evidence type="ECO:0000256" key="2">
    <source>
        <dbReference type="ARBA" id="ARBA00022837"/>
    </source>
</evidence>
<dbReference type="PANTHER" id="PTHR12932">
    <property type="entry name" value="P25 ALPHA-RELATED"/>
    <property type="match status" value="1"/>
</dbReference>
<evidence type="ECO:0000256" key="3">
    <source>
        <dbReference type="SAM" id="MobiDB-lite"/>
    </source>
</evidence>
<feature type="compositionally biased region" description="Low complexity" evidence="3">
    <location>
        <begin position="584"/>
        <end position="599"/>
    </location>
</feature>
<dbReference type="Proteomes" id="UP001244341">
    <property type="component" value="Chromosome 11b"/>
</dbReference>
<feature type="region of interest" description="Disordered" evidence="3">
    <location>
        <begin position="664"/>
        <end position="717"/>
    </location>
</feature>
<evidence type="ECO:0000313" key="6">
    <source>
        <dbReference type="Proteomes" id="UP001244341"/>
    </source>
</evidence>
<dbReference type="InterPro" id="IPR002048">
    <property type="entry name" value="EF_hand_dom"/>
</dbReference>